<dbReference type="GeneID" id="303368217"/>
<dbReference type="InterPro" id="IPR000944">
    <property type="entry name" value="Tscrpt_reg_Rrf2"/>
</dbReference>
<dbReference type="PROSITE" id="PS51197">
    <property type="entry name" value="HTH_RRF2_2"/>
    <property type="match status" value="1"/>
</dbReference>
<name>A0A1T4QIF7_9SPIR</name>
<organism evidence="1 2">
    <name type="scientific">Treponema berlinense</name>
    <dbReference type="NCBI Taxonomy" id="225004"/>
    <lineage>
        <taxon>Bacteria</taxon>
        <taxon>Pseudomonadati</taxon>
        <taxon>Spirochaetota</taxon>
        <taxon>Spirochaetia</taxon>
        <taxon>Spirochaetales</taxon>
        <taxon>Treponemataceae</taxon>
        <taxon>Treponema</taxon>
    </lineage>
</organism>
<dbReference type="OrthoDB" id="213028at2"/>
<dbReference type="GO" id="GO:0005829">
    <property type="term" value="C:cytosol"/>
    <property type="evidence" value="ECO:0007669"/>
    <property type="project" value="TreeGrafter"/>
</dbReference>
<evidence type="ECO:0000313" key="1">
    <source>
        <dbReference type="EMBL" id="SKA03472.1"/>
    </source>
</evidence>
<dbReference type="Gene3D" id="1.10.10.10">
    <property type="entry name" value="Winged helix-like DNA-binding domain superfamily/Winged helix DNA-binding domain"/>
    <property type="match status" value="1"/>
</dbReference>
<dbReference type="RefSeq" id="WP_078931737.1">
    <property type="nucleotide sequence ID" value="NZ_FUXC01000014.1"/>
</dbReference>
<dbReference type="Pfam" id="PF02082">
    <property type="entry name" value="Rrf2"/>
    <property type="match status" value="1"/>
</dbReference>
<protein>
    <submittedName>
        <fullName evidence="1">DNA-binding transcriptional regulator, IscR family</fullName>
    </submittedName>
</protein>
<dbReference type="PANTHER" id="PTHR33221:SF15">
    <property type="entry name" value="HTH-TYPE TRANSCRIPTIONAL REGULATOR YWGB-RELATED"/>
    <property type="match status" value="1"/>
</dbReference>
<dbReference type="Proteomes" id="UP000190395">
    <property type="component" value="Unassembled WGS sequence"/>
</dbReference>
<dbReference type="STRING" id="225004.SAMN02745152_01996"/>
<accession>A0A1T4QIF7</accession>
<dbReference type="AlphaFoldDB" id="A0A1T4QIF7"/>
<dbReference type="GO" id="GO:0003677">
    <property type="term" value="F:DNA binding"/>
    <property type="evidence" value="ECO:0007669"/>
    <property type="project" value="UniProtKB-KW"/>
</dbReference>
<keyword evidence="2" id="KW-1185">Reference proteome</keyword>
<dbReference type="InterPro" id="IPR036390">
    <property type="entry name" value="WH_DNA-bd_sf"/>
</dbReference>
<proteinExistence type="predicted"/>
<sequence length="151" mass="16373">MKISSKFTVAVHTLLCIYRFKKEYKVTSDFIAGSTGVNPVIIRRTLISLKAAGLVNVAAGTGGAELAVKPEDFTLFDIYKASGSMEENIFGFHEQPNPACPVGKNIHNILDSHLADAQKAFEQKLATVKFSDLAAELKKAESARSGTQLRT</sequence>
<dbReference type="GO" id="GO:0003700">
    <property type="term" value="F:DNA-binding transcription factor activity"/>
    <property type="evidence" value="ECO:0007669"/>
    <property type="project" value="TreeGrafter"/>
</dbReference>
<dbReference type="PANTHER" id="PTHR33221">
    <property type="entry name" value="WINGED HELIX-TURN-HELIX TRANSCRIPTIONAL REGULATOR, RRF2 FAMILY"/>
    <property type="match status" value="1"/>
</dbReference>
<evidence type="ECO:0000313" key="2">
    <source>
        <dbReference type="Proteomes" id="UP000190395"/>
    </source>
</evidence>
<gene>
    <name evidence="1" type="ORF">SAMN02745152_01996</name>
</gene>
<reference evidence="1 2" key="1">
    <citation type="submission" date="2017-02" db="EMBL/GenBank/DDBJ databases">
        <authorList>
            <person name="Peterson S.W."/>
        </authorList>
    </citation>
    <scope>NUCLEOTIDE SEQUENCE [LARGE SCALE GENOMIC DNA]</scope>
    <source>
        <strain evidence="1 2">ATCC BAA-909</strain>
    </source>
</reference>
<keyword evidence="1" id="KW-0238">DNA-binding</keyword>
<dbReference type="SUPFAM" id="SSF46785">
    <property type="entry name" value="Winged helix' DNA-binding domain"/>
    <property type="match status" value="1"/>
</dbReference>
<dbReference type="EMBL" id="FUXC01000014">
    <property type="protein sequence ID" value="SKA03472.1"/>
    <property type="molecule type" value="Genomic_DNA"/>
</dbReference>
<dbReference type="InterPro" id="IPR036388">
    <property type="entry name" value="WH-like_DNA-bd_sf"/>
</dbReference>